<comment type="caution">
    <text evidence="2">The sequence shown here is derived from an EMBL/GenBank/DDBJ whole genome shotgun (WGS) entry which is preliminary data.</text>
</comment>
<dbReference type="AlphaFoldDB" id="A0A4R5DUV6"/>
<feature type="transmembrane region" description="Helical" evidence="1">
    <location>
        <begin position="32"/>
        <end position="50"/>
    </location>
</feature>
<sequence>MLLITFFLSFALVLIGKYQVPFFSPSLAVRKAMVVVGMLGLGFFIGFKIYDVSSSFVSGFSDGLAGRKPTQ</sequence>
<evidence type="ECO:0000256" key="1">
    <source>
        <dbReference type="SAM" id="Phobius"/>
    </source>
</evidence>
<keyword evidence="1" id="KW-1133">Transmembrane helix</keyword>
<evidence type="ECO:0000313" key="3">
    <source>
        <dbReference type="Proteomes" id="UP000294850"/>
    </source>
</evidence>
<dbReference type="RefSeq" id="WP_131955950.1">
    <property type="nucleotide sequence ID" value="NZ_SMFL01000001.1"/>
</dbReference>
<name>A0A4R5DUV6_9BACT</name>
<organism evidence="2 3">
    <name type="scientific">Dyadobacter psychrotolerans</name>
    <dbReference type="NCBI Taxonomy" id="2541721"/>
    <lineage>
        <taxon>Bacteria</taxon>
        <taxon>Pseudomonadati</taxon>
        <taxon>Bacteroidota</taxon>
        <taxon>Cytophagia</taxon>
        <taxon>Cytophagales</taxon>
        <taxon>Spirosomataceae</taxon>
        <taxon>Dyadobacter</taxon>
    </lineage>
</organism>
<keyword evidence="3" id="KW-1185">Reference proteome</keyword>
<proteinExistence type="predicted"/>
<reference evidence="2 3" key="1">
    <citation type="submission" date="2019-03" db="EMBL/GenBank/DDBJ databases">
        <title>Dyadobacter AR-3-6 sp. nov., isolated from arctic soil.</title>
        <authorList>
            <person name="Chaudhary D.K."/>
        </authorList>
    </citation>
    <scope>NUCLEOTIDE SEQUENCE [LARGE SCALE GENOMIC DNA]</scope>
    <source>
        <strain evidence="2 3">AR-3-6</strain>
    </source>
</reference>
<keyword evidence="1" id="KW-0812">Transmembrane</keyword>
<dbReference type="Proteomes" id="UP000294850">
    <property type="component" value="Unassembled WGS sequence"/>
</dbReference>
<gene>
    <name evidence="2" type="ORF">E0F88_01465</name>
</gene>
<accession>A0A4R5DUV6</accession>
<protein>
    <submittedName>
        <fullName evidence="2">Uncharacterized protein</fullName>
    </submittedName>
</protein>
<dbReference type="EMBL" id="SMFL01000001">
    <property type="protein sequence ID" value="TDE18239.1"/>
    <property type="molecule type" value="Genomic_DNA"/>
</dbReference>
<keyword evidence="1" id="KW-0472">Membrane</keyword>
<evidence type="ECO:0000313" key="2">
    <source>
        <dbReference type="EMBL" id="TDE18239.1"/>
    </source>
</evidence>